<sequence>MFPTSRPLRVMYQDEARFGRISDTRYCWAKKPMRPEVKGMLIYQYTYAYAAVSPQDGRMDSLVLPEVSGRCMQIFLDEVAQRYPDDNIVMIVDGAGWHKSNDLNLPENLRLLFLPPYSPELNPQEHLWDELREKYFHNRAFDSLGALEDQLVAGLRALEADHARVKSIAGWEYIINSISNAI</sequence>
<accession>A0ABU6FL61</accession>
<dbReference type="InterPro" id="IPR038717">
    <property type="entry name" value="Tc1-like_DDE_dom"/>
</dbReference>
<evidence type="ECO:0000313" key="3">
    <source>
        <dbReference type="Proteomes" id="UP001308776"/>
    </source>
</evidence>
<dbReference type="EMBL" id="JAQGFR010000040">
    <property type="protein sequence ID" value="MEB8512778.1"/>
    <property type="molecule type" value="Genomic_DNA"/>
</dbReference>
<proteinExistence type="predicted"/>
<dbReference type="Gene3D" id="3.30.420.10">
    <property type="entry name" value="Ribonuclease H-like superfamily/Ribonuclease H"/>
    <property type="match status" value="1"/>
</dbReference>
<gene>
    <name evidence="2" type="ORF">OW717_01820</name>
</gene>
<dbReference type="NCBIfam" id="NF033545">
    <property type="entry name" value="transpos_IS630"/>
    <property type="match status" value="1"/>
</dbReference>
<reference evidence="2 3" key="1">
    <citation type="submission" date="2022-11" db="EMBL/GenBank/DDBJ databases">
        <title>Comparative genomics analysis of Acidithiobacillus ferriphilus.</title>
        <authorList>
            <person name="Ma L."/>
        </authorList>
    </citation>
    <scope>NUCLEOTIDE SEQUENCE [LARGE SCALE GENOMIC DNA]</scope>
    <source>
        <strain evidence="2 3">DY15</strain>
    </source>
</reference>
<evidence type="ECO:0000259" key="1">
    <source>
        <dbReference type="Pfam" id="PF13358"/>
    </source>
</evidence>
<keyword evidence="3" id="KW-1185">Reference proteome</keyword>
<dbReference type="Proteomes" id="UP001308776">
    <property type="component" value="Unassembled WGS sequence"/>
</dbReference>
<evidence type="ECO:0000313" key="2">
    <source>
        <dbReference type="EMBL" id="MEB8512778.1"/>
    </source>
</evidence>
<comment type="caution">
    <text evidence="2">The sequence shown here is derived from an EMBL/GenBank/DDBJ whole genome shotgun (WGS) entry which is preliminary data.</text>
</comment>
<dbReference type="RefSeq" id="WP_325757991.1">
    <property type="nucleotide sequence ID" value="NZ_JAQGFM010000221.1"/>
</dbReference>
<name>A0ABU6FL61_9PROT</name>
<dbReference type="InterPro" id="IPR047655">
    <property type="entry name" value="Transpos_IS630-like"/>
</dbReference>
<organism evidence="2 3">
    <name type="scientific">Acidithiobacillus ferriphilus</name>
    <dbReference type="NCBI Taxonomy" id="1689834"/>
    <lineage>
        <taxon>Bacteria</taxon>
        <taxon>Pseudomonadati</taxon>
        <taxon>Pseudomonadota</taxon>
        <taxon>Acidithiobacillia</taxon>
        <taxon>Acidithiobacillales</taxon>
        <taxon>Acidithiobacillaceae</taxon>
        <taxon>Acidithiobacillus</taxon>
    </lineage>
</organism>
<feature type="domain" description="Tc1-like transposase DDE" evidence="1">
    <location>
        <begin position="9"/>
        <end position="147"/>
    </location>
</feature>
<dbReference type="Pfam" id="PF13358">
    <property type="entry name" value="DDE_3"/>
    <property type="match status" value="1"/>
</dbReference>
<dbReference type="InterPro" id="IPR036397">
    <property type="entry name" value="RNaseH_sf"/>
</dbReference>
<protein>
    <submittedName>
        <fullName evidence="2">IS630 family transposase</fullName>
    </submittedName>
</protein>